<sequence length="102" mass="11319">MKLVLEILTGPLFHIRVDENTTVGELKKEIGKQQNLPDDRLILVLDVHHHPQPLMVRDEAPLQEYGVEDGSHVYVYFKPPNNAAVAAADVPKTPLPNAPPTP</sequence>
<dbReference type="GO" id="GO:0070628">
    <property type="term" value="F:proteasome binding"/>
    <property type="evidence" value="ECO:0007669"/>
    <property type="project" value="TreeGrafter"/>
</dbReference>
<accession>S8DXL6</accession>
<evidence type="ECO:0000313" key="3">
    <source>
        <dbReference type="Proteomes" id="UP000015453"/>
    </source>
</evidence>
<name>S8DXL6_9LAMI</name>
<proteinExistence type="predicted"/>
<dbReference type="Pfam" id="PF00240">
    <property type="entry name" value="ubiquitin"/>
    <property type="match status" value="1"/>
</dbReference>
<feature type="domain" description="Ubiquitin-like" evidence="1">
    <location>
        <begin position="1"/>
        <end position="82"/>
    </location>
</feature>
<dbReference type="GO" id="GO:0031593">
    <property type="term" value="F:polyubiquitin modification-dependent protein binding"/>
    <property type="evidence" value="ECO:0007669"/>
    <property type="project" value="TreeGrafter"/>
</dbReference>
<dbReference type="InterPro" id="IPR000626">
    <property type="entry name" value="Ubiquitin-like_dom"/>
</dbReference>
<dbReference type="AlphaFoldDB" id="S8DXL6"/>
<protein>
    <recommendedName>
        <fullName evidence="1">Ubiquitin-like domain-containing protein</fullName>
    </recommendedName>
</protein>
<dbReference type="EMBL" id="AUSU01004661">
    <property type="protein sequence ID" value="EPS64707.1"/>
    <property type="molecule type" value="Genomic_DNA"/>
</dbReference>
<dbReference type="GO" id="GO:0043161">
    <property type="term" value="P:proteasome-mediated ubiquitin-dependent protein catabolic process"/>
    <property type="evidence" value="ECO:0007669"/>
    <property type="project" value="TreeGrafter"/>
</dbReference>
<comment type="caution">
    <text evidence="2">The sequence shown here is derived from an EMBL/GenBank/DDBJ whole genome shotgun (WGS) entry which is preliminary data.</text>
</comment>
<dbReference type="PROSITE" id="PS50053">
    <property type="entry name" value="UBIQUITIN_2"/>
    <property type="match status" value="1"/>
</dbReference>
<reference evidence="2 3" key="1">
    <citation type="journal article" date="2013" name="BMC Genomics">
        <title>The miniature genome of a carnivorous plant Genlisea aurea contains a low number of genes and short non-coding sequences.</title>
        <authorList>
            <person name="Leushkin E.V."/>
            <person name="Sutormin R.A."/>
            <person name="Nabieva E.R."/>
            <person name="Penin A.A."/>
            <person name="Kondrashov A.S."/>
            <person name="Logacheva M.D."/>
        </authorList>
    </citation>
    <scope>NUCLEOTIDE SEQUENCE [LARGE SCALE GENOMIC DNA]</scope>
</reference>
<organism evidence="2 3">
    <name type="scientific">Genlisea aurea</name>
    <dbReference type="NCBI Taxonomy" id="192259"/>
    <lineage>
        <taxon>Eukaryota</taxon>
        <taxon>Viridiplantae</taxon>
        <taxon>Streptophyta</taxon>
        <taxon>Embryophyta</taxon>
        <taxon>Tracheophyta</taxon>
        <taxon>Spermatophyta</taxon>
        <taxon>Magnoliopsida</taxon>
        <taxon>eudicotyledons</taxon>
        <taxon>Gunneridae</taxon>
        <taxon>Pentapetalae</taxon>
        <taxon>asterids</taxon>
        <taxon>lamiids</taxon>
        <taxon>Lamiales</taxon>
        <taxon>Lentibulariaceae</taxon>
        <taxon>Genlisea</taxon>
    </lineage>
</organism>
<dbReference type="PANTHER" id="PTHR10621">
    <property type="entry name" value="UV EXCISION REPAIR PROTEIN RAD23"/>
    <property type="match status" value="1"/>
</dbReference>
<dbReference type="PANTHER" id="PTHR10621:SF61">
    <property type="entry name" value="UBIQUITIN FAMILY PROTEIN"/>
    <property type="match status" value="1"/>
</dbReference>
<evidence type="ECO:0000259" key="1">
    <source>
        <dbReference type="PROSITE" id="PS50053"/>
    </source>
</evidence>
<dbReference type="CDD" id="cd17039">
    <property type="entry name" value="Ubl_ubiquitin_like"/>
    <property type="match status" value="1"/>
</dbReference>
<dbReference type="GO" id="GO:0043130">
    <property type="term" value="F:ubiquitin binding"/>
    <property type="evidence" value="ECO:0007669"/>
    <property type="project" value="TreeGrafter"/>
</dbReference>
<dbReference type="GO" id="GO:0005654">
    <property type="term" value="C:nucleoplasm"/>
    <property type="evidence" value="ECO:0007669"/>
    <property type="project" value="TreeGrafter"/>
</dbReference>
<dbReference type="InterPro" id="IPR029071">
    <property type="entry name" value="Ubiquitin-like_domsf"/>
</dbReference>
<dbReference type="Proteomes" id="UP000015453">
    <property type="component" value="Unassembled WGS sequence"/>
</dbReference>
<keyword evidence="3" id="KW-1185">Reference proteome</keyword>
<evidence type="ECO:0000313" key="2">
    <source>
        <dbReference type="EMBL" id="EPS64707.1"/>
    </source>
</evidence>
<feature type="non-terminal residue" evidence="2">
    <location>
        <position position="102"/>
    </location>
</feature>
<dbReference type="OrthoDB" id="1916003at2759"/>
<dbReference type="GO" id="GO:0005829">
    <property type="term" value="C:cytosol"/>
    <property type="evidence" value="ECO:0007669"/>
    <property type="project" value="TreeGrafter"/>
</dbReference>
<gene>
    <name evidence="2" type="ORF">M569_10075</name>
</gene>
<dbReference type="Gene3D" id="3.10.20.90">
    <property type="entry name" value="Phosphatidylinositol 3-kinase Catalytic Subunit, Chain A, domain 1"/>
    <property type="match status" value="1"/>
</dbReference>
<dbReference type="SUPFAM" id="SSF54236">
    <property type="entry name" value="Ubiquitin-like"/>
    <property type="match status" value="1"/>
</dbReference>